<comment type="caution">
    <text evidence="5">The sequence shown here is derived from an EMBL/GenBank/DDBJ whole genome shotgun (WGS) entry which is preliminary data.</text>
</comment>
<dbReference type="InterPro" id="IPR013131">
    <property type="entry name" value="Mannitol_DH_N"/>
</dbReference>
<dbReference type="InterPro" id="IPR013328">
    <property type="entry name" value="6PGD_dom2"/>
</dbReference>
<dbReference type="SUPFAM" id="SSF48179">
    <property type="entry name" value="6-phosphogluconate dehydrogenase C-terminal domain-like"/>
    <property type="match status" value="1"/>
</dbReference>
<evidence type="ECO:0000313" key="6">
    <source>
        <dbReference type="Proteomes" id="UP000194903"/>
    </source>
</evidence>
<dbReference type="SUPFAM" id="SSF51735">
    <property type="entry name" value="NAD(P)-binding Rossmann-fold domains"/>
    <property type="match status" value="1"/>
</dbReference>
<keyword evidence="6" id="KW-1185">Reference proteome</keyword>
<evidence type="ECO:0000313" key="5">
    <source>
        <dbReference type="EMBL" id="OUM20368.1"/>
    </source>
</evidence>
<dbReference type="AlphaFoldDB" id="A0A252F3J9"/>
<dbReference type="OrthoDB" id="271711at2"/>
<accession>A0A252F3J9</accession>
<dbReference type="RefSeq" id="WP_087018708.1">
    <property type="nucleotide sequence ID" value="NZ_CP178353.1"/>
</dbReference>
<evidence type="ECO:0000256" key="1">
    <source>
        <dbReference type="ARBA" id="ARBA00023002"/>
    </source>
</evidence>
<dbReference type="EMBL" id="NHOC01000005">
    <property type="protein sequence ID" value="OUM20368.1"/>
    <property type="molecule type" value="Genomic_DNA"/>
</dbReference>
<evidence type="ECO:0000259" key="3">
    <source>
        <dbReference type="Pfam" id="PF01232"/>
    </source>
</evidence>
<keyword evidence="1" id="KW-0560">Oxidoreductase</keyword>
<dbReference type="Pfam" id="PF08125">
    <property type="entry name" value="Mannitol_dh_C"/>
    <property type="match status" value="1"/>
</dbReference>
<dbReference type="Proteomes" id="UP000194903">
    <property type="component" value="Unassembled WGS sequence"/>
</dbReference>
<dbReference type="Gene3D" id="3.40.50.720">
    <property type="entry name" value="NAD(P)-binding Rossmann-like Domain"/>
    <property type="match status" value="1"/>
</dbReference>
<evidence type="ECO:0000256" key="2">
    <source>
        <dbReference type="ARBA" id="ARBA00048615"/>
    </source>
</evidence>
<dbReference type="Pfam" id="PF01232">
    <property type="entry name" value="Mannitol_dh"/>
    <property type="match status" value="1"/>
</dbReference>
<name>A0A252F3J9_9FIRM</name>
<dbReference type="InterPro" id="IPR050988">
    <property type="entry name" value="Mannitol_DH/Oxidoreductase"/>
</dbReference>
<evidence type="ECO:0000259" key="4">
    <source>
        <dbReference type="Pfam" id="PF08125"/>
    </source>
</evidence>
<protein>
    <submittedName>
        <fullName evidence="5">Mannitol dehydrogenase</fullName>
    </submittedName>
</protein>
<comment type="catalytic activity">
    <reaction evidence="2">
        <text>D-mannitol 1-phosphate + NAD(+) = beta-D-fructose 6-phosphate + NADH + H(+)</text>
        <dbReference type="Rhea" id="RHEA:19661"/>
        <dbReference type="ChEBI" id="CHEBI:15378"/>
        <dbReference type="ChEBI" id="CHEBI:57540"/>
        <dbReference type="ChEBI" id="CHEBI:57634"/>
        <dbReference type="ChEBI" id="CHEBI:57945"/>
        <dbReference type="ChEBI" id="CHEBI:61381"/>
        <dbReference type="EC" id="1.1.1.17"/>
    </reaction>
</comment>
<dbReference type="PANTHER" id="PTHR43362:SF1">
    <property type="entry name" value="MANNITOL DEHYDROGENASE 2-RELATED"/>
    <property type="match status" value="1"/>
</dbReference>
<feature type="domain" description="Mannitol dehydrogenase C-terminal" evidence="4">
    <location>
        <begin position="315"/>
        <end position="468"/>
    </location>
</feature>
<dbReference type="Gene3D" id="1.10.1040.10">
    <property type="entry name" value="N-(1-d-carboxylethyl)-l-norvaline Dehydrogenase, domain 2"/>
    <property type="match status" value="1"/>
</dbReference>
<feature type="domain" description="Mannitol dehydrogenase N-terminal" evidence="3">
    <location>
        <begin position="38"/>
        <end position="246"/>
    </location>
</feature>
<dbReference type="InterPro" id="IPR036291">
    <property type="entry name" value="NAD(P)-bd_dom_sf"/>
</dbReference>
<gene>
    <name evidence="5" type="ORF">CBW42_05885</name>
</gene>
<dbReference type="InterPro" id="IPR008927">
    <property type="entry name" value="6-PGluconate_DH-like_C_sf"/>
</dbReference>
<organism evidence="5 6">
    <name type="scientific">Butyricicoccus porcorum</name>
    <dbReference type="NCBI Taxonomy" id="1945634"/>
    <lineage>
        <taxon>Bacteria</taxon>
        <taxon>Bacillati</taxon>
        <taxon>Bacillota</taxon>
        <taxon>Clostridia</taxon>
        <taxon>Eubacteriales</taxon>
        <taxon>Butyricicoccaceae</taxon>
        <taxon>Butyricicoccus</taxon>
    </lineage>
</organism>
<dbReference type="PANTHER" id="PTHR43362">
    <property type="entry name" value="MANNITOL DEHYDROGENASE DSF1-RELATED"/>
    <property type="match status" value="1"/>
</dbReference>
<reference evidence="5 6" key="1">
    <citation type="submission" date="2017-05" db="EMBL/GenBank/DDBJ databases">
        <title>Butyricicoccus porcorum sp. nov. a butyrate-producing bacterium from the swine intestinal tract.</title>
        <authorList>
            <person name="Trachsel J."/>
            <person name="Humphrey S."/>
            <person name="Allen H.K."/>
        </authorList>
    </citation>
    <scope>NUCLEOTIDE SEQUENCE [LARGE SCALE GENOMIC DNA]</scope>
    <source>
        <strain evidence="5">BB10</strain>
    </source>
</reference>
<dbReference type="InterPro" id="IPR013118">
    <property type="entry name" value="Mannitol_DH_C"/>
</dbReference>
<proteinExistence type="predicted"/>
<dbReference type="GO" id="GO:0008926">
    <property type="term" value="F:mannitol-1-phosphate 5-dehydrogenase activity"/>
    <property type="evidence" value="ECO:0007669"/>
    <property type="project" value="UniProtKB-EC"/>
</dbReference>
<sequence>MKLSLENLEKKVNWKGYRLPDYDIADMRAKTKAEPTWLHIGAGNIFRAFPAVLAQRMLTAGLTDKGIICCEAYDEEIIDKAFRPFDNLSICVTLYADGALKKEVVGSIAESLKMSAEFDRVREIFCNPSLQMVSLTITEKAYILRGPDRNYLPDVQADMENGPVGCRSFMGKLACLCLRRMHACGTPIALVSMDNCSNNGYRLQRAMFEIINSWFQHGKIDAMEFSYLTGQVSYPRTMIDKITPFPSSKIATVLRKDGLDLVKPAKTEKGSWVSCFVNTESPQYLLMEDLFPNGHPPLEQLGIIFTSGRIVEKSMEMKACSTLNPMDTAMAEFGMLLGYETINCIVHDDDIRTFITNLSHVECMPLGADPGVLDPDEFVHEILTVRYPNPYLNDTAARIMTDTSQKVGTRYGQILSNYYNSPVPMHRVSHLRFIPLAIAGWLRYLLGVDDNGEPMQLSPDPLMESLRGKLEGITLGSTATYEQLYPILSDRTLFGVNLFEIGCGDRVIEYFNELIAGPGAVRATLHKRCNDKDTDLLI</sequence>